<dbReference type="RefSeq" id="YP_009613105.1">
    <property type="nucleotide sequence ID" value="NC_042019.1"/>
</dbReference>
<protein>
    <submittedName>
        <fullName evidence="1">Uncharacterized protein</fullName>
    </submittedName>
</protein>
<name>A0A223LF13_9CAUD</name>
<proteinExistence type="predicted"/>
<dbReference type="Pfam" id="PF18143">
    <property type="entry name" value="HAD_SAK_2"/>
    <property type="match status" value="1"/>
</dbReference>
<dbReference type="EMBL" id="MF479730">
    <property type="protein sequence ID" value="ASU00654.1"/>
    <property type="molecule type" value="Genomic_DNA"/>
</dbReference>
<keyword evidence="2" id="KW-1185">Reference proteome</keyword>
<organism evidence="1 2">
    <name type="scientific">Aeromonas phage AS-gz</name>
    <dbReference type="NCBI Taxonomy" id="2026082"/>
    <lineage>
        <taxon>Viruses</taxon>
        <taxon>Duplodnaviria</taxon>
        <taxon>Heunggongvirae</taxon>
        <taxon>Uroviricota</taxon>
        <taxon>Caudoviricetes</taxon>
        <taxon>Pantevenvirales</taxon>
        <taxon>Straboviridae</taxon>
        <taxon>Tulanevirus</taxon>
        <taxon>Tulanevirus asgz</taxon>
    </lineage>
</organism>
<evidence type="ECO:0000313" key="1">
    <source>
        <dbReference type="EMBL" id="ASU00654.1"/>
    </source>
</evidence>
<sequence>MDQQVNEEVVVYLDIDGVLNTQDDHMEWRTDKNSHLYRVSPYNRGDFVSNHRLSLLREWLKKHDAKVVVISSWVVLRYTGKMICDFLELPYHSEAYDTGGGKSRGTGVLRHVADHNIHRWVVLDDAKCMHDHDEVLLRHLVHIQCGLNESYLEEADFIL</sequence>
<accession>A0A223LF13</accession>
<evidence type="ECO:0000313" key="2">
    <source>
        <dbReference type="Proteomes" id="UP000221110"/>
    </source>
</evidence>
<reference evidence="1 2" key="1">
    <citation type="submission" date="2017-07" db="EMBL/GenBank/DDBJ databases">
        <title>In vitro design and evaluation of phage cocktails against multidrug-resistant Aeromonas salmonicida.</title>
        <authorList>
            <person name="Chen L."/>
            <person name="Yuan S."/>
            <person name="Ma Y."/>
        </authorList>
    </citation>
    <scope>NUCLEOTIDE SEQUENCE [LARGE SCALE GENOMIC DNA]</scope>
</reference>
<dbReference type="KEGG" id="vg:40089475"/>
<dbReference type="GeneID" id="40089475"/>
<dbReference type="Proteomes" id="UP000221110">
    <property type="component" value="Segment"/>
</dbReference>